<dbReference type="OrthoDB" id="2014905at2759"/>
<gene>
    <name evidence="8" type="primary">KAFR0I02340</name>
    <name evidence="8" type="ORF">KAFR_0I02340</name>
</gene>
<dbReference type="InParanoid" id="H2B063"/>
<evidence type="ECO:0000256" key="1">
    <source>
        <dbReference type="ARBA" id="ARBA00004173"/>
    </source>
</evidence>
<dbReference type="SUPFAM" id="SSF57829">
    <property type="entry name" value="Zn-binding ribosomal proteins"/>
    <property type="match status" value="1"/>
</dbReference>
<evidence type="ECO:0000256" key="3">
    <source>
        <dbReference type="ARBA" id="ARBA00022946"/>
    </source>
</evidence>
<proteinExistence type="inferred from homology"/>
<dbReference type="Pfam" id="PF01783">
    <property type="entry name" value="Ribosomal_L32p"/>
    <property type="match status" value="1"/>
</dbReference>
<dbReference type="InterPro" id="IPR051991">
    <property type="entry name" value="Mitoribosomal_protein_bL32"/>
</dbReference>
<evidence type="ECO:0000256" key="2">
    <source>
        <dbReference type="ARBA" id="ARBA00008560"/>
    </source>
</evidence>
<dbReference type="Proteomes" id="UP000005220">
    <property type="component" value="Chromosome 9"/>
</dbReference>
<dbReference type="GO" id="GO:0006412">
    <property type="term" value="P:translation"/>
    <property type="evidence" value="ECO:0007669"/>
    <property type="project" value="InterPro"/>
</dbReference>
<dbReference type="GO" id="GO:0003735">
    <property type="term" value="F:structural constituent of ribosome"/>
    <property type="evidence" value="ECO:0007669"/>
    <property type="project" value="InterPro"/>
</dbReference>
<dbReference type="InterPro" id="IPR002677">
    <property type="entry name" value="Ribosomal_bL32"/>
</dbReference>
<dbReference type="FunCoup" id="H2B063">
    <property type="interactions" value="346"/>
</dbReference>
<dbReference type="AlphaFoldDB" id="H2B063"/>
<keyword evidence="6" id="KW-0687">Ribonucleoprotein</keyword>
<keyword evidence="3" id="KW-0809">Transit peptide</keyword>
<keyword evidence="9" id="KW-1185">Reference proteome</keyword>
<comment type="similarity">
    <text evidence="2">Belongs to the bacterial ribosomal protein bL32 family.</text>
</comment>
<dbReference type="PANTHER" id="PTHR21026:SF2">
    <property type="entry name" value="LARGE RIBOSOMAL SUBUNIT PROTEIN BL32M"/>
    <property type="match status" value="1"/>
</dbReference>
<dbReference type="RefSeq" id="XP_003959148.1">
    <property type="nucleotide sequence ID" value="XM_003959099.1"/>
</dbReference>
<name>H2B063_KAZAF</name>
<evidence type="ECO:0000256" key="5">
    <source>
        <dbReference type="ARBA" id="ARBA00023128"/>
    </source>
</evidence>
<evidence type="ECO:0000256" key="7">
    <source>
        <dbReference type="ARBA" id="ARBA00039935"/>
    </source>
</evidence>
<dbReference type="PANTHER" id="PTHR21026">
    <property type="entry name" value="39S RIBOSOMAL PROTEIN L32, MITOCHONDRIAL"/>
    <property type="match status" value="1"/>
</dbReference>
<dbReference type="GO" id="GO:0005762">
    <property type="term" value="C:mitochondrial large ribosomal subunit"/>
    <property type="evidence" value="ECO:0007669"/>
    <property type="project" value="TreeGrafter"/>
</dbReference>
<accession>H2B063</accession>
<dbReference type="eggNOG" id="KOG4080">
    <property type="taxonomic scope" value="Eukaryota"/>
</dbReference>
<evidence type="ECO:0000313" key="9">
    <source>
        <dbReference type="Proteomes" id="UP000005220"/>
    </source>
</evidence>
<reference evidence="8 9" key="1">
    <citation type="journal article" date="2011" name="Proc. Natl. Acad. Sci. U.S.A.">
        <title>Evolutionary erosion of yeast sex chromosomes by mating-type switching accidents.</title>
        <authorList>
            <person name="Gordon J.L."/>
            <person name="Armisen D."/>
            <person name="Proux-Wera E."/>
            <person name="Oheigeartaigh S.S."/>
            <person name="Byrne K.P."/>
            <person name="Wolfe K.H."/>
        </authorList>
    </citation>
    <scope>NUCLEOTIDE SEQUENCE [LARGE SCALE GENOMIC DNA]</scope>
    <source>
        <strain evidence="9">ATCC 22294 / BCRC 22015 / CBS 2517 / CECT 1963 / NBRC 1671 / NRRL Y-8276</strain>
    </source>
</reference>
<dbReference type="EMBL" id="HE650829">
    <property type="protein sequence ID" value="CCF60013.1"/>
    <property type="molecule type" value="Genomic_DNA"/>
</dbReference>
<dbReference type="GeneID" id="13883649"/>
<organism evidence="8 9">
    <name type="scientific">Kazachstania africana (strain ATCC 22294 / BCRC 22015 / CBS 2517 / CECT 1963 / NBRC 1671 / NRRL Y-8276)</name>
    <name type="common">Yeast</name>
    <name type="synonym">Kluyveromyces africanus</name>
    <dbReference type="NCBI Taxonomy" id="1071382"/>
    <lineage>
        <taxon>Eukaryota</taxon>
        <taxon>Fungi</taxon>
        <taxon>Dikarya</taxon>
        <taxon>Ascomycota</taxon>
        <taxon>Saccharomycotina</taxon>
        <taxon>Saccharomycetes</taxon>
        <taxon>Saccharomycetales</taxon>
        <taxon>Saccharomycetaceae</taxon>
        <taxon>Kazachstania</taxon>
    </lineage>
</organism>
<dbReference type="KEGG" id="kaf:KAFR_0I02340"/>
<protein>
    <recommendedName>
        <fullName evidence="7">Large ribosomal subunit protein bL32m</fullName>
    </recommendedName>
</protein>
<dbReference type="InterPro" id="IPR011332">
    <property type="entry name" value="Ribosomal_zn-bd"/>
</dbReference>
<sequence>MSLAVRSSVIEVVRSVLVLKNWGILLAAPKKKTSHKKKRQRFLSNANNNVEFKNNLNRCPSCGHYKRSNTLCMFCVNQVRFLWKNHNKPEEIVKEVDRVVYPGKKDTQFIKKLKDKDSYLKKRMRTLPID</sequence>
<evidence type="ECO:0000256" key="6">
    <source>
        <dbReference type="ARBA" id="ARBA00023274"/>
    </source>
</evidence>
<keyword evidence="5" id="KW-0496">Mitochondrion</keyword>
<dbReference type="HOGENOM" id="CLU_095763_1_0_1"/>
<comment type="subcellular location">
    <subcellularLocation>
        <location evidence="1">Mitochondrion</location>
    </subcellularLocation>
</comment>
<evidence type="ECO:0000256" key="4">
    <source>
        <dbReference type="ARBA" id="ARBA00022980"/>
    </source>
</evidence>
<dbReference type="STRING" id="1071382.H2B063"/>
<keyword evidence="4" id="KW-0689">Ribosomal protein</keyword>
<evidence type="ECO:0000313" key="8">
    <source>
        <dbReference type="EMBL" id="CCF60013.1"/>
    </source>
</evidence>